<protein>
    <submittedName>
        <fullName evidence="5">Site-specific integrase</fullName>
    </submittedName>
</protein>
<keyword evidence="3" id="KW-0233">DNA recombination</keyword>
<evidence type="ECO:0000256" key="2">
    <source>
        <dbReference type="ARBA" id="ARBA00023125"/>
    </source>
</evidence>
<dbReference type="Pfam" id="PF13102">
    <property type="entry name" value="Phage_int_SAM_5"/>
    <property type="match status" value="1"/>
</dbReference>
<dbReference type="PANTHER" id="PTHR30349">
    <property type="entry name" value="PHAGE INTEGRASE-RELATED"/>
    <property type="match status" value="1"/>
</dbReference>
<evidence type="ECO:0000313" key="6">
    <source>
        <dbReference type="Proteomes" id="UP001062165"/>
    </source>
</evidence>
<dbReference type="PANTHER" id="PTHR30349:SF64">
    <property type="entry name" value="PROPHAGE INTEGRASE INTD-RELATED"/>
    <property type="match status" value="1"/>
</dbReference>
<dbReference type="CDD" id="cd01185">
    <property type="entry name" value="INTN1_C_like"/>
    <property type="match status" value="1"/>
</dbReference>
<dbReference type="Pfam" id="PF00589">
    <property type="entry name" value="Phage_integrase"/>
    <property type="match status" value="1"/>
</dbReference>
<dbReference type="InterPro" id="IPR013762">
    <property type="entry name" value="Integrase-like_cat_sf"/>
</dbReference>
<evidence type="ECO:0000256" key="1">
    <source>
        <dbReference type="ARBA" id="ARBA00008857"/>
    </source>
</evidence>
<evidence type="ECO:0000259" key="4">
    <source>
        <dbReference type="PROSITE" id="PS51898"/>
    </source>
</evidence>
<accession>A0ABY6CVS3</accession>
<dbReference type="InterPro" id="IPR025269">
    <property type="entry name" value="SAM-like_dom"/>
</dbReference>
<dbReference type="InterPro" id="IPR010998">
    <property type="entry name" value="Integrase_recombinase_N"/>
</dbReference>
<keyword evidence="6" id="KW-1185">Reference proteome</keyword>
<dbReference type="Proteomes" id="UP001062165">
    <property type="component" value="Chromosome"/>
</dbReference>
<dbReference type="InterPro" id="IPR050090">
    <property type="entry name" value="Tyrosine_recombinase_XerCD"/>
</dbReference>
<dbReference type="Gene3D" id="1.10.443.10">
    <property type="entry name" value="Intergrase catalytic core"/>
    <property type="match status" value="1"/>
</dbReference>
<reference evidence="5" key="1">
    <citation type="submission" date="2022-10" db="EMBL/GenBank/DDBJ databases">
        <title>Comparative genomics and taxonomic characterization of three novel marine species of genus Reichenbachiella exhibiting antioxidant and polysaccharide degradation activities.</title>
        <authorList>
            <person name="Muhammad N."/>
            <person name="Lee Y.-J."/>
            <person name="Ko J."/>
            <person name="Kim S.-G."/>
        </authorList>
    </citation>
    <scope>NUCLEOTIDE SEQUENCE</scope>
    <source>
        <strain evidence="5">Wsw4-B4</strain>
    </source>
</reference>
<organism evidence="5 6">
    <name type="scientific">Reichenbachiella carrageenanivorans</name>
    <dbReference type="NCBI Taxonomy" id="2979869"/>
    <lineage>
        <taxon>Bacteria</taxon>
        <taxon>Pseudomonadati</taxon>
        <taxon>Bacteroidota</taxon>
        <taxon>Cytophagia</taxon>
        <taxon>Cytophagales</taxon>
        <taxon>Reichenbachiellaceae</taxon>
        <taxon>Reichenbachiella</taxon>
    </lineage>
</organism>
<keyword evidence="2" id="KW-0238">DNA-binding</keyword>
<name>A0ABY6CVS3_9BACT</name>
<dbReference type="RefSeq" id="WP_263049760.1">
    <property type="nucleotide sequence ID" value="NZ_CP106735.1"/>
</dbReference>
<gene>
    <name evidence="5" type="ORF">N7E81_11645</name>
</gene>
<evidence type="ECO:0000313" key="5">
    <source>
        <dbReference type="EMBL" id="UXX78014.1"/>
    </source>
</evidence>
<proteinExistence type="inferred from homology"/>
<comment type="similarity">
    <text evidence="1">Belongs to the 'phage' integrase family.</text>
</comment>
<dbReference type="PROSITE" id="PS51898">
    <property type="entry name" value="TYR_RECOMBINASE"/>
    <property type="match status" value="1"/>
</dbReference>
<dbReference type="InterPro" id="IPR011010">
    <property type="entry name" value="DNA_brk_join_enz"/>
</dbReference>
<dbReference type="Gene3D" id="1.10.150.130">
    <property type="match status" value="1"/>
</dbReference>
<dbReference type="InterPro" id="IPR002104">
    <property type="entry name" value="Integrase_catalytic"/>
</dbReference>
<dbReference type="SUPFAM" id="SSF56349">
    <property type="entry name" value="DNA breaking-rejoining enzymes"/>
    <property type="match status" value="1"/>
</dbReference>
<feature type="domain" description="Tyr recombinase" evidence="4">
    <location>
        <begin position="218"/>
        <end position="403"/>
    </location>
</feature>
<dbReference type="EMBL" id="CP106735">
    <property type="protein sequence ID" value="UXX78014.1"/>
    <property type="molecule type" value="Genomic_DNA"/>
</dbReference>
<sequence length="406" mass="47923">MKKYPSISVVHNRLNYKSKSGLSPVYLRIYHKGKTDYALLDIVPPIHKRDWIGDTHQDLYVLKPEINRIIRDILFHTRDWVQDRILMGHPLTVKEIKEHLQLSKTNETFNEFIDRYIRHINKRKSDEEKLSPLTVQTYRSFEVRLNEFRPDIRFDDLTPTFIYEFERFLAVDCKLRGVTRVKHFDKFKICYRAALKEGLVKLDVKLMFDDLKIKQEKSRRVSLTQAELRALRDTTLPDPRDEFFKNIFLFGCLTGLYYSDIRNLTHANIEEIKLEDNEESVRYIAGHRSKNDEEFVIPIFPDTQKILDRFSSWNKDKKPSKILLFKELISDQKFNLKLKSIASQLEIDKEISAKVARHSFTEMMVSLGVPIKKVGRALGHQKTSTTEIYGRQSKANAMRGWIDLKL</sequence>
<evidence type="ECO:0000256" key="3">
    <source>
        <dbReference type="ARBA" id="ARBA00023172"/>
    </source>
</evidence>